<proteinExistence type="inferred from homology"/>
<comment type="function">
    <text evidence="8">Catalyzes the reversible interconversion of serine and glycine with tetrahydrofolate (THF) serving as the one-carbon carrier. This reaction serves as the major source of one-carbon groups required for the biosynthesis of purines, thymidylate, methionine, and other important biomolecules. Also exhibits THF-independent aldolase activity toward beta-hydroxyamino acids, producing glycine and aldehydes, via a retro-aldol mechanism.</text>
</comment>
<dbReference type="EC" id="2.1.2.1" evidence="8"/>
<evidence type="ECO:0000313" key="10">
    <source>
        <dbReference type="EMBL" id="MBA5232021.1"/>
    </source>
</evidence>
<keyword evidence="6 8" id="KW-0808">Transferase</keyword>
<comment type="pathway">
    <text evidence="8">Amino-acid biosynthesis; glycine biosynthesis; glycine from L-serine: step 1/1.</text>
</comment>
<reference evidence="10 11" key="1">
    <citation type="submission" date="2020-07" db="EMBL/GenBank/DDBJ databases">
        <title>Characterization of Pectobacterium aroidearum strains causing soft rot on Amorphophallus konjac.</title>
        <authorList>
            <person name="Xie H."/>
        </authorList>
    </citation>
    <scope>NUCLEOTIDE SEQUENCE [LARGE SCALE GENOMIC DNA]</scope>
    <source>
        <strain evidence="10 11">MY10</strain>
    </source>
</reference>
<dbReference type="SUPFAM" id="SSF53383">
    <property type="entry name" value="PLP-dependent transferases"/>
    <property type="match status" value="1"/>
</dbReference>
<accession>A0ABR5ZBZ9</accession>
<sequence>MLKREMNIADYDADLWQAMEQEVVRQEEHIELIASENYTSPRVMQAQGSQLTNKYAEGYPGKRYYGGCEYVDIVEQLAIDRAKALFGADYANVQPHSGSQANFAVYTALLQPGDTILGMNLAHGGHLTHGSPVNLSGKLYNVIPYGIDESGKIDYDEMAELASTHKPKMIVGGFSAYSGVVDWAKMREIADSIGAYLFVDMAHVAGLIAADVYPNPVPHAHIVTTTTHKTLAGPRGGLILAKGGDEELYKKLNSAVFPGGQGGPLMHVIAGKAVALKEAMEPEFKVYQQQVAKNAKAMVEVFLSRGFNVVSGGTSNHLFLLDLVSKNLTGKEADAALGRANITVNKNSVPNDPKSPFVTSGIRIGTPAATRRGFKEAEVRELAGWICDVLDNINDEATIERVKQKVLDICARFPVYA</sequence>
<keyword evidence="11" id="KW-1185">Reference proteome</keyword>
<dbReference type="CDD" id="cd00378">
    <property type="entry name" value="SHMT"/>
    <property type="match status" value="1"/>
</dbReference>
<dbReference type="InterPro" id="IPR015424">
    <property type="entry name" value="PyrdxlP-dep_Trfase"/>
</dbReference>
<dbReference type="NCBIfam" id="NF000586">
    <property type="entry name" value="PRK00011.1"/>
    <property type="match status" value="1"/>
</dbReference>
<dbReference type="EMBL" id="JACERK010000002">
    <property type="protein sequence ID" value="MBA5232021.1"/>
    <property type="molecule type" value="Genomic_DNA"/>
</dbReference>
<dbReference type="Gene3D" id="3.90.1150.10">
    <property type="entry name" value="Aspartate Aminotransferase, domain 1"/>
    <property type="match status" value="1"/>
</dbReference>
<comment type="caution">
    <text evidence="10">The sequence shown here is derived from an EMBL/GenBank/DDBJ whole genome shotgun (WGS) entry which is preliminary data.</text>
</comment>
<comment type="pathway">
    <text evidence="8">One-carbon metabolism; tetrahydrofolate interconversion.</text>
</comment>
<comment type="similarity">
    <text evidence="2 8">Belongs to the SHMT family.</text>
</comment>
<evidence type="ECO:0000256" key="6">
    <source>
        <dbReference type="ARBA" id="ARBA00022679"/>
    </source>
</evidence>
<dbReference type="InterPro" id="IPR001085">
    <property type="entry name" value="Ser_HO-MeTrfase"/>
</dbReference>
<dbReference type="InterPro" id="IPR019798">
    <property type="entry name" value="Ser_HO-MeTrfase_PLP_BS"/>
</dbReference>
<dbReference type="PROSITE" id="PS00096">
    <property type="entry name" value="SHMT"/>
    <property type="match status" value="1"/>
</dbReference>
<dbReference type="HAMAP" id="MF_00051">
    <property type="entry name" value="SHMT"/>
    <property type="match status" value="1"/>
</dbReference>
<evidence type="ECO:0000256" key="2">
    <source>
        <dbReference type="ARBA" id="ARBA00006376"/>
    </source>
</evidence>
<gene>
    <name evidence="8" type="primary">glyA</name>
    <name evidence="10" type="ORF">H2Y56_07835</name>
</gene>
<evidence type="ECO:0000256" key="5">
    <source>
        <dbReference type="ARBA" id="ARBA00022605"/>
    </source>
</evidence>
<dbReference type="InterPro" id="IPR015422">
    <property type="entry name" value="PyrdxlP-dep_Trfase_small"/>
</dbReference>
<evidence type="ECO:0000259" key="9">
    <source>
        <dbReference type="Pfam" id="PF00464"/>
    </source>
</evidence>
<evidence type="ECO:0000313" key="11">
    <source>
        <dbReference type="Proteomes" id="UP000530038"/>
    </source>
</evidence>
<feature type="domain" description="Serine hydroxymethyltransferase-like" evidence="9">
    <location>
        <begin position="9"/>
        <end position="386"/>
    </location>
</feature>
<dbReference type="Proteomes" id="UP000530038">
    <property type="component" value="Unassembled WGS sequence"/>
</dbReference>
<name>A0ABR5ZBZ9_9GAMM</name>
<dbReference type="InterPro" id="IPR015421">
    <property type="entry name" value="PyrdxlP-dep_Trfase_major"/>
</dbReference>
<comment type="subunit">
    <text evidence="8">Homodimer.</text>
</comment>
<dbReference type="PIRSF" id="PIRSF000412">
    <property type="entry name" value="SHMT"/>
    <property type="match status" value="1"/>
</dbReference>
<comment type="cofactor">
    <cofactor evidence="1 8">
        <name>pyridoxal 5'-phosphate</name>
        <dbReference type="ChEBI" id="CHEBI:597326"/>
    </cofactor>
</comment>
<comment type="catalytic activity">
    <reaction evidence="8">
        <text>(6R)-5,10-methylene-5,6,7,8-tetrahydrofolate + glycine + H2O = (6S)-5,6,7,8-tetrahydrofolate + L-serine</text>
        <dbReference type="Rhea" id="RHEA:15481"/>
        <dbReference type="ChEBI" id="CHEBI:15377"/>
        <dbReference type="ChEBI" id="CHEBI:15636"/>
        <dbReference type="ChEBI" id="CHEBI:33384"/>
        <dbReference type="ChEBI" id="CHEBI:57305"/>
        <dbReference type="ChEBI" id="CHEBI:57453"/>
        <dbReference type="EC" id="2.1.2.1"/>
    </reaction>
</comment>
<evidence type="ECO:0000256" key="7">
    <source>
        <dbReference type="ARBA" id="ARBA00022898"/>
    </source>
</evidence>
<dbReference type="PANTHER" id="PTHR11680:SF50">
    <property type="entry name" value="SERINE HYDROXYMETHYLTRANSFERASE"/>
    <property type="match status" value="1"/>
</dbReference>
<dbReference type="InterPro" id="IPR049943">
    <property type="entry name" value="Ser_HO-MeTrfase-like"/>
</dbReference>
<evidence type="ECO:0000256" key="8">
    <source>
        <dbReference type="HAMAP-Rule" id="MF_00051"/>
    </source>
</evidence>
<evidence type="ECO:0000256" key="1">
    <source>
        <dbReference type="ARBA" id="ARBA00001933"/>
    </source>
</evidence>
<protein>
    <recommendedName>
        <fullName evidence="8">Serine hydroxymethyltransferase</fullName>
        <shortName evidence="8">SHMT</shortName>
        <shortName evidence="8">Serine methylase</shortName>
        <ecNumber evidence="8">2.1.2.1</ecNumber>
    </recommendedName>
</protein>
<feature type="site" description="Plays an important role in substrate specificity" evidence="8">
    <location>
        <position position="228"/>
    </location>
</feature>
<feature type="binding site" evidence="8">
    <location>
        <position position="246"/>
    </location>
    <ligand>
        <name>(6S)-5,6,7,8-tetrahydrofolate</name>
        <dbReference type="ChEBI" id="CHEBI:57453"/>
    </ligand>
</feature>
<feature type="binding site" evidence="8">
    <location>
        <begin position="125"/>
        <end position="127"/>
    </location>
    <ligand>
        <name>(6S)-5,6,7,8-tetrahydrofolate</name>
        <dbReference type="ChEBI" id="CHEBI:57453"/>
    </ligand>
</feature>
<dbReference type="InterPro" id="IPR039429">
    <property type="entry name" value="SHMT-like_dom"/>
</dbReference>
<feature type="modified residue" description="N6-(pyridoxal phosphate)lysine" evidence="8">
    <location>
        <position position="229"/>
    </location>
</feature>
<comment type="subcellular location">
    <subcellularLocation>
        <location evidence="8">Cytoplasm</location>
    </subcellularLocation>
</comment>
<dbReference type="Pfam" id="PF00464">
    <property type="entry name" value="SHMT"/>
    <property type="match status" value="1"/>
</dbReference>
<keyword evidence="5 8" id="KW-0028">Amino-acid biosynthesis</keyword>
<dbReference type="PANTHER" id="PTHR11680">
    <property type="entry name" value="SERINE HYDROXYMETHYLTRANSFERASE"/>
    <property type="match status" value="1"/>
</dbReference>
<keyword evidence="3 8" id="KW-0963">Cytoplasm</keyword>
<organism evidence="10 11">
    <name type="scientific">Pectobacterium aroidearum</name>
    <dbReference type="NCBI Taxonomy" id="1201031"/>
    <lineage>
        <taxon>Bacteria</taxon>
        <taxon>Pseudomonadati</taxon>
        <taxon>Pseudomonadota</taxon>
        <taxon>Gammaproteobacteria</taxon>
        <taxon>Enterobacterales</taxon>
        <taxon>Pectobacteriaceae</taxon>
        <taxon>Pectobacterium</taxon>
    </lineage>
</organism>
<evidence type="ECO:0000256" key="3">
    <source>
        <dbReference type="ARBA" id="ARBA00022490"/>
    </source>
</evidence>
<keyword evidence="4 8" id="KW-0554">One-carbon metabolism</keyword>
<keyword evidence="7 8" id="KW-0663">Pyridoxal phosphate</keyword>
<dbReference type="Gene3D" id="3.40.640.10">
    <property type="entry name" value="Type I PLP-dependent aspartate aminotransferase-like (Major domain)"/>
    <property type="match status" value="1"/>
</dbReference>
<dbReference type="RefSeq" id="WP_181829122.1">
    <property type="nucleotide sequence ID" value="NZ_CP104757.1"/>
</dbReference>
<evidence type="ECO:0000256" key="4">
    <source>
        <dbReference type="ARBA" id="ARBA00022563"/>
    </source>
</evidence>
<feature type="binding site" evidence="8">
    <location>
        <begin position="355"/>
        <end position="357"/>
    </location>
    <ligand>
        <name>(6S)-5,6,7,8-tetrahydrofolate</name>
        <dbReference type="ChEBI" id="CHEBI:57453"/>
    </ligand>
</feature>
<feature type="binding site" evidence="8">
    <location>
        <position position="121"/>
    </location>
    <ligand>
        <name>(6S)-5,6,7,8-tetrahydrofolate</name>
        <dbReference type="ChEBI" id="CHEBI:57453"/>
    </ligand>
</feature>